<proteinExistence type="predicted"/>
<evidence type="ECO:0000256" key="1">
    <source>
        <dbReference type="SAM" id="Phobius"/>
    </source>
</evidence>
<dbReference type="EMBL" id="CP003358">
    <property type="protein sequence ID" value="AGB44694.1"/>
    <property type="molecule type" value="Genomic_DNA"/>
</dbReference>
<dbReference type="AlphaFoldDB" id="L0KK07"/>
<keyword evidence="1" id="KW-1133">Transmembrane helix</keyword>
<evidence type="ECO:0000313" key="3">
    <source>
        <dbReference type="Proteomes" id="UP000010998"/>
    </source>
</evidence>
<feature type="transmembrane region" description="Helical" evidence="1">
    <location>
        <begin position="75"/>
        <end position="96"/>
    </location>
</feature>
<reference evidence="3" key="1">
    <citation type="submission" date="2012-02" db="EMBL/GenBank/DDBJ databases">
        <title>Complete sequence of Mesorhizobium australicum WSM2073.</title>
        <authorList>
            <person name="Lucas S."/>
            <person name="Han J."/>
            <person name="Lapidus A."/>
            <person name="Cheng J.-F."/>
            <person name="Goodwin L."/>
            <person name="Pitluck S."/>
            <person name="Peters L."/>
            <person name="Gu W."/>
            <person name="Detter J.C."/>
            <person name="Han C."/>
            <person name="Tapia R."/>
            <person name="Land M."/>
            <person name="Hauser L."/>
            <person name="Kyrpides N."/>
            <person name="Ivanova N."/>
            <person name="Pagani I."/>
            <person name="Reeve W.G."/>
            <person name="Howieson J.G."/>
            <person name="Tiwari R.P."/>
            <person name="O'Hara G.W."/>
            <person name="Atkins C.A."/>
            <person name="Ronson C.W."/>
            <person name="Nandasena K.G."/>
            <person name="Woyke T."/>
        </authorList>
    </citation>
    <scope>NUCLEOTIDE SEQUENCE [LARGE SCALE GENOMIC DNA]</scope>
    <source>
        <strain evidence="3">LMG 24608 / HAMBI 3006 / WSM2073</strain>
    </source>
</reference>
<name>L0KK07_MESAW</name>
<keyword evidence="3" id="KW-1185">Reference proteome</keyword>
<protein>
    <submittedName>
        <fullName evidence="2">Uncharacterized protein</fullName>
    </submittedName>
</protein>
<gene>
    <name evidence="2" type="ordered locus">Mesau_02256</name>
</gene>
<sequence>MNESANRADSNTAVASDLADGDPRLAFIYQEAVRGLNHQQNLVENMNARAGSLIFATAFANSLLGGRALSDGLGLWDWIAVVLLFVIGGLIVFLLWPYHKYTFRFDPEELLHQYVDGDRPANMSAMQRALALRIKADMVSNWRIIQRLRVALQIALVLLLFDILAWLFAIAGI</sequence>
<dbReference type="RefSeq" id="WP_015316141.1">
    <property type="nucleotide sequence ID" value="NC_019973.1"/>
</dbReference>
<feature type="transmembrane region" description="Helical" evidence="1">
    <location>
        <begin position="50"/>
        <end position="69"/>
    </location>
</feature>
<dbReference type="HOGENOM" id="CLU_1545819_0_0_5"/>
<keyword evidence="1" id="KW-0472">Membrane</keyword>
<evidence type="ECO:0000313" key="2">
    <source>
        <dbReference type="EMBL" id="AGB44694.1"/>
    </source>
</evidence>
<keyword evidence="1" id="KW-0812">Transmembrane</keyword>
<dbReference type="Proteomes" id="UP000010998">
    <property type="component" value="Chromosome"/>
</dbReference>
<dbReference type="GeneID" id="90989731"/>
<organism evidence="2 3">
    <name type="scientific">Mesorhizobium australicum (strain HAMBI 3006 / LMG 24608 / WSM2073)</name>
    <dbReference type="NCBI Taxonomy" id="754035"/>
    <lineage>
        <taxon>Bacteria</taxon>
        <taxon>Pseudomonadati</taxon>
        <taxon>Pseudomonadota</taxon>
        <taxon>Alphaproteobacteria</taxon>
        <taxon>Hyphomicrobiales</taxon>
        <taxon>Phyllobacteriaceae</taxon>
        <taxon>Mesorhizobium</taxon>
    </lineage>
</organism>
<accession>L0KK07</accession>
<feature type="transmembrane region" description="Helical" evidence="1">
    <location>
        <begin position="150"/>
        <end position="171"/>
    </location>
</feature>
<dbReference type="KEGG" id="mam:Mesau_02256"/>